<name>A0ACB9EQM6_9ASTR</name>
<protein>
    <submittedName>
        <fullName evidence="1">Uncharacterized protein</fullName>
    </submittedName>
</protein>
<reference evidence="1 2" key="2">
    <citation type="journal article" date="2022" name="Mol. Ecol. Resour.">
        <title>The genomes of chicory, endive, great burdock and yacon provide insights into Asteraceae paleo-polyploidization history and plant inulin production.</title>
        <authorList>
            <person name="Fan W."/>
            <person name="Wang S."/>
            <person name="Wang H."/>
            <person name="Wang A."/>
            <person name="Jiang F."/>
            <person name="Liu H."/>
            <person name="Zhao H."/>
            <person name="Xu D."/>
            <person name="Zhang Y."/>
        </authorList>
    </citation>
    <scope>NUCLEOTIDE SEQUENCE [LARGE SCALE GENOMIC DNA]</scope>
    <source>
        <strain evidence="2">cv. Yunnan</strain>
        <tissue evidence="1">Leaves</tissue>
    </source>
</reference>
<accession>A0ACB9EQM6</accession>
<proteinExistence type="predicted"/>
<evidence type="ECO:0000313" key="1">
    <source>
        <dbReference type="EMBL" id="KAI3761001.1"/>
    </source>
</evidence>
<dbReference type="EMBL" id="CM042034">
    <property type="protein sequence ID" value="KAI3761001.1"/>
    <property type="molecule type" value="Genomic_DNA"/>
</dbReference>
<gene>
    <name evidence="1" type="ORF">L1987_51406</name>
</gene>
<comment type="caution">
    <text evidence="1">The sequence shown here is derived from an EMBL/GenBank/DDBJ whole genome shotgun (WGS) entry which is preliminary data.</text>
</comment>
<sequence>MSQETVIDMVKPTSFKGRLEFVNLTYTVVKKKKTNDGKWWCWEVYFLDGLAGRIASGSLKGKVVYDGNEMNPSLIKRASAYIMQDDRLFPMLTVYETLMFAADFRLGSITKVEKKHRVETLIEQLGLTSARNTYIGDEGTRGVSGGERRRVSIGVDIIHGPPLLFLDEPTSGLDSTSEQSVIEKVHNIARAGSRVVLTIHQPSSRIQLLLDHLIILARGQLMYQGSPKDVGPHLGRMGRKVPKGENQIEFLIDVIQQYDQSEYGVDALAEFVVTGRKPPQLSDDGMSFLVTPPPDMPEHHNHDNGFDHSVRSPWNTSKSWTQSGIMQSIRSTPTRNMGSDAQELYKHQADPELFLSRLMVLTIMGFMMATMFKNPERTMQGITNRLSFFIFTVCLFFFSSNDAVPALFKNDSYSFERLLITPIGPLLTPLRASSLISRFSYSKQRFTASLHGLL</sequence>
<dbReference type="Proteomes" id="UP001056120">
    <property type="component" value="Linkage Group LG17"/>
</dbReference>
<reference evidence="2" key="1">
    <citation type="journal article" date="2022" name="Mol. Ecol. Resour.">
        <title>The genomes of chicory, endive, great burdock and yacon provide insights into Asteraceae palaeo-polyploidization history and plant inulin production.</title>
        <authorList>
            <person name="Fan W."/>
            <person name="Wang S."/>
            <person name="Wang H."/>
            <person name="Wang A."/>
            <person name="Jiang F."/>
            <person name="Liu H."/>
            <person name="Zhao H."/>
            <person name="Xu D."/>
            <person name="Zhang Y."/>
        </authorList>
    </citation>
    <scope>NUCLEOTIDE SEQUENCE [LARGE SCALE GENOMIC DNA]</scope>
    <source>
        <strain evidence="2">cv. Yunnan</strain>
    </source>
</reference>
<keyword evidence="2" id="KW-1185">Reference proteome</keyword>
<organism evidence="1 2">
    <name type="scientific">Smallanthus sonchifolius</name>
    <dbReference type="NCBI Taxonomy" id="185202"/>
    <lineage>
        <taxon>Eukaryota</taxon>
        <taxon>Viridiplantae</taxon>
        <taxon>Streptophyta</taxon>
        <taxon>Embryophyta</taxon>
        <taxon>Tracheophyta</taxon>
        <taxon>Spermatophyta</taxon>
        <taxon>Magnoliopsida</taxon>
        <taxon>eudicotyledons</taxon>
        <taxon>Gunneridae</taxon>
        <taxon>Pentapetalae</taxon>
        <taxon>asterids</taxon>
        <taxon>campanulids</taxon>
        <taxon>Asterales</taxon>
        <taxon>Asteraceae</taxon>
        <taxon>Asteroideae</taxon>
        <taxon>Heliantheae alliance</taxon>
        <taxon>Millerieae</taxon>
        <taxon>Smallanthus</taxon>
    </lineage>
</organism>
<evidence type="ECO:0000313" key="2">
    <source>
        <dbReference type="Proteomes" id="UP001056120"/>
    </source>
</evidence>